<dbReference type="SUPFAM" id="SSF53067">
    <property type="entry name" value="Actin-like ATPase domain"/>
    <property type="match status" value="2"/>
</dbReference>
<keyword evidence="5" id="KW-0808">Transferase</keyword>
<comment type="pathway">
    <text evidence="1">Carbohydrate degradation; glycolysis; D-glyceraldehyde 3-phosphate and glycerone phosphate from D-glucose: step 1/4.</text>
</comment>
<dbReference type="GO" id="GO:0005524">
    <property type="term" value="F:ATP binding"/>
    <property type="evidence" value="ECO:0007669"/>
    <property type="project" value="UniProtKB-KW"/>
</dbReference>
<dbReference type="Pfam" id="PF10257">
    <property type="entry name" value="RAI16-like"/>
    <property type="match status" value="1"/>
</dbReference>
<dbReference type="GO" id="GO:0004340">
    <property type="term" value="F:glucokinase activity"/>
    <property type="evidence" value="ECO:0007669"/>
    <property type="project" value="TreeGrafter"/>
</dbReference>
<evidence type="ECO:0000256" key="1">
    <source>
        <dbReference type="ARBA" id="ARBA00004888"/>
    </source>
</evidence>
<evidence type="ECO:0000256" key="10">
    <source>
        <dbReference type="ARBA" id="ARBA00044613"/>
    </source>
</evidence>
<dbReference type="UniPathway" id="UPA00109">
    <property type="reaction ID" value="UER00180"/>
</dbReference>
<keyword evidence="8" id="KW-0067">ATP-binding</keyword>
<comment type="catalytic activity">
    <reaction evidence="12">
        <text>D-glucose + ATP = D-glucose 6-phosphate + ADP + H(+)</text>
        <dbReference type="Rhea" id="RHEA:17825"/>
        <dbReference type="ChEBI" id="CHEBI:4167"/>
        <dbReference type="ChEBI" id="CHEBI:15378"/>
        <dbReference type="ChEBI" id="CHEBI:30616"/>
        <dbReference type="ChEBI" id="CHEBI:61548"/>
        <dbReference type="ChEBI" id="CHEBI:456216"/>
        <dbReference type="EC" id="2.7.1.1"/>
    </reaction>
    <physiologicalReaction direction="left-to-right" evidence="12">
        <dbReference type="Rhea" id="RHEA:17826"/>
    </physiologicalReaction>
</comment>
<dbReference type="PANTHER" id="PTHR19443:SF16">
    <property type="entry name" value="HEXOKINASE TYPE 1-RELATED"/>
    <property type="match status" value="1"/>
</dbReference>
<dbReference type="InterPro" id="IPR022673">
    <property type="entry name" value="Hexokinase_C"/>
</dbReference>
<evidence type="ECO:0000256" key="5">
    <source>
        <dbReference type="ARBA" id="ARBA00022679"/>
    </source>
</evidence>
<dbReference type="GO" id="GO:0005536">
    <property type="term" value="F:D-glucose binding"/>
    <property type="evidence" value="ECO:0007669"/>
    <property type="project" value="InterPro"/>
</dbReference>
<dbReference type="InterPro" id="IPR019384">
    <property type="entry name" value="FHIP"/>
</dbReference>
<feature type="compositionally biased region" description="Low complexity" evidence="15">
    <location>
        <begin position="683"/>
        <end position="712"/>
    </location>
</feature>
<keyword evidence="7" id="KW-0418">Kinase</keyword>
<dbReference type="EMBL" id="WNWW01000236">
    <property type="protein sequence ID" value="KAF3428009.1"/>
    <property type="molecule type" value="Genomic_DNA"/>
</dbReference>
<evidence type="ECO:0000256" key="13">
    <source>
        <dbReference type="ARBA" id="ARBA00050361"/>
    </source>
</evidence>
<dbReference type="AlphaFoldDB" id="A0A833W0M2"/>
<dbReference type="SUPFAM" id="SSF48371">
    <property type="entry name" value="ARM repeat"/>
    <property type="match status" value="1"/>
</dbReference>
<organism evidence="18 19">
    <name type="scientific">Frieseomelitta varia</name>
    <dbReference type="NCBI Taxonomy" id="561572"/>
    <lineage>
        <taxon>Eukaryota</taxon>
        <taxon>Metazoa</taxon>
        <taxon>Ecdysozoa</taxon>
        <taxon>Arthropoda</taxon>
        <taxon>Hexapoda</taxon>
        <taxon>Insecta</taxon>
        <taxon>Pterygota</taxon>
        <taxon>Neoptera</taxon>
        <taxon>Endopterygota</taxon>
        <taxon>Hymenoptera</taxon>
        <taxon>Apocrita</taxon>
        <taxon>Aculeata</taxon>
        <taxon>Apoidea</taxon>
        <taxon>Anthophila</taxon>
        <taxon>Apidae</taxon>
        <taxon>Frieseomelitta</taxon>
    </lineage>
</organism>
<keyword evidence="6" id="KW-0547">Nucleotide-binding</keyword>
<dbReference type="Pfam" id="PF03727">
    <property type="entry name" value="Hexokinase_2"/>
    <property type="match status" value="1"/>
</dbReference>
<dbReference type="InterPro" id="IPR001312">
    <property type="entry name" value="Hexokinase"/>
</dbReference>
<evidence type="ECO:0000313" key="18">
    <source>
        <dbReference type="EMBL" id="KAF3428009.1"/>
    </source>
</evidence>
<dbReference type="Proteomes" id="UP000655588">
    <property type="component" value="Unassembled WGS sequence"/>
</dbReference>
<accession>A0A833W0M2</accession>
<evidence type="ECO:0000259" key="16">
    <source>
        <dbReference type="Pfam" id="PF00349"/>
    </source>
</evidence>
<evidence type="ECO:0000256" key="11">
    <source>
        <dbReference type="ARBA" id="ARBA00047905"/>
    </source>
</evidence>
<comment type="function">
    <text evidence="14">Catalyzes the phosphorylation of various hexoses to hexose 6-phosphate.</text>
</comment>
<dbReference type="InterPro" id="IPR022672">
    <property type="entry name" value="Hexokinase_N"/>
</dbReference>
<name>A0A833W0M2_9HYME</name>
<comment type="catalytic activity">
    <reaction evidence="13">
        <text>D-mannose + ATP = D-mannose 6-phosphate + ADP + H(+)</text>
        <dbReference type="Rhea" id="RHEA:11028"/>
        <dbReference type="ChEBI" id="CHEBI:4208"/>
        <dbReference type="ChEBI" id="CHEBI:15378"/>
        <dbReference type="ChEBI" id="CHEBI:30616"/>
        <dbReference type="ChEBI" id="CHEBI:58735"/>
        <dbReference type="ChEBI" id="CHEBI:456216"/>
        <dbReference type="EC" id="2.7.1.1"/>
    </reaction>
    <physiologicalReaction direction="left-to-right" evidence="13">
        <dbReference type="Rhea" id="RHEA:11029"/>
    </physiologicalReaction>
</comment>
<dbReference type="GO" id="GO:0001678">
    <property type="term" value="P:intracellular glucose homeostasis"/>
    <property type="evidence" value="ECO:0007669"/>
    <property type="project" value="InterPro"/>
</dbReference>
<evidence type="ECO:0000259" key="17">
    <source>
        <dbReference type="Pfam" id="PF03727"/>
    </source>
</evidence>
<dbReference type="InterPro" id="IPR019807">
    <property type="entry name" value="Hexokinase_BS"/>
</dbReference>
<dbReference type="PROSITE" id="PS51748">
    <property type="entry name" value="HEXOKINASE_2"/>
    <property type="match status" value="1"/>
</dbReference>
<dbReference type="Pfam" id="PF19311">
    <property type="entry name" value="KELAA"/>
    <property type="match status" value="1"/>
</dbReference>
<dbReference type="GO" id="GO:0006096">
    <property type="term" value="P:glycolytic process"/>
    <property type="evidence" value="ECO:0007669"/>
    <property type="project" value="UniProtKB-UniPathway"/>
</dbReference>
<keyword evidence="19" id="KW-1185">Reference proteome</keyword>
<comment type="catalytic activity">
    <reaction evidence="11">
        <text>D-fructose + ATP = D-fructose 6-phosphate + ADP + H(+)</text>
        <dbReference type="Rhea" id="RHEA:16125"/>
        <dbReference type="ChEBI" id="CHEBI:15378"/>
        <dbReference type="ChEBI" id="CHEBI:30616"/>
        <dbReference type="ChEBI" id="CHEBI:37721"/>
        <dbReference type="ChEBI" id="CHEBI:61527"/>
        <dbReference type="ChEBI" id="CHEBI:456216"/>
        <dbReference type="EC" id="2.7.1.1"/>
    </reaction>
    <physiologicalReaction direction="left-to-right" evidence="11">
        <dbReference type="Rhea" id="RHEA:16126"/>
    </physiologicalReaction>
</comment>
<evidence type="ECO:0000256" key="8">
    <source>
        <dbReference type="ARBA" id="ARBA00022840"/>
    </source>
</evidence>
<evidence type="ECO:0000256" key="2">
    <source>
        <dbReference type="ARBA" id="ARBA00005028"/>
    </source>
</evidence>
<sequence>MFATFVIDVRAPIRDICKELILTDDQLRMVMQKLDDEMNKGLSKATHDDAIVKCFPTYVQDLPDGSEKGNFLALDLGGTNFRVLLITLEGQSFDMKSKIYAIPQSLMLGTGTQLFDHIAQCLALFVKDLNLQDQVLPLGFTFSFPLDQQGLTRGYLVRWTKGFNCSGVIDEDVVGLLEQAIERRSDVKIEVCAILNDTTGTLMSCAWKNRNCRIGLIVGTGTNACYVEKTKNVECAIPGNYVPEKPYMLINIEWGAFGEGGVLDFILTEFDRAIDENSINPTKQLFEKMISGMYMGELTRLVLEKVVNAGLLFGGKCPSDLKKRGKFFTKYVSEIENDAKGKYTNCREVLAELGLRNVSDQDCENVRYVCSVVSRRAAHLASAGIATLLNKMGEDNVTVGIDGSVYRFHPYFHDLMTEKISQLQNHKIAPPATPLQDFTYHWKQLMNFYVNHLTDCKVPIQTTGIPRHLDRLLEILLDEEKDETEPGPCLEYLLQHKLLDLLATLASAETPPGMRTICLSFLRKLLGRSKYPLLHHTSIYGPVQRLIGLCNGSPPSPMEAEEVQFLLTICFLVCKYPHVTNIINDAPTVQRHNASASGRSSERMEVEKVTYIPARRRNNFNPLFEPLDTRAVTLINPNLFSSENDRRLRFAESNRPSSKTETTRGSSSQSNGSISSRDVENASQSSSPIIQKPISDESSVVAASSSDSQDYDVSQKGEDVALMNEIDTHLQNLQDLRLDVEYGTAYEDSNCAEGDQSLLRPETPQKSKCLLLDALLSYINTADNTVRIRACEGIMVLASLDDSSFAQMVANSDLAILISNRLENLFNAIPAHVDPAEIDGVDVTWGLDSPAWTKEKKFSGCRQVAAFFMWFDYCNQLIREAHPDVADALAKSIRVNFLEKIVTPALAEHHVVLITALVTKCLKELTSNALCIAPGTKNLFTCLQKVVKQLVNEVPKTPDHKQMLKETRERLLEDCSHEGEKENILFESVIVTEEFCKELAAIAYVKYHHSM</sequence>
<evidence type="ECO:0000256" key="3">
    <source>
        <dbReference type="ARBA" id="ARBA00009225"/>
    </source>
</evidence>
<evidence type="ECO:0000256" key="15">
    <source>
        <dbReference type="SAM" id="MobiDB-lite"/>
    </source>
</evidence>
<feature type="region of interest" description="Disordered" evidence="15">
    <location>
        <begin position="646"/>
        <end position="714"/>
    </location>
</feature>
<comment type="caution">
    <text evidence="18">The sequence shown here is derived from an EMBL/GenBank/DDBJ whole genome shotgun (WGS) entry which is preliminary data.</text>
</comment>
<evidence type="ECO:0000256" key="14">
    <source>
        <dbReference type="ARBA" id="ARBA00059457"/>
    </source>
</evidence>
<dbReference type="InterPro" id="IPR043129">
    <property type="entry name" value="ATPase_NBD"/>
</dbReference>
<feature type="compositionally biased region" description="Polar residues" evidence="15">
    <location>
        <begin position="654"/>
        <end position="665"/>
    </location>
</feature>
<dbReference type="PANTHER" id="PTHR19443">
    <property type="entry name" value="HEXOKINASE"/>
    <property type="match status" value="1"/>
</dbReference>
<dbReference type="GO" id="GO:0005829">
    <property type="term" value="C:cytosol"/>
    <property type="evidence" value="ECO:0007669"/>
    <property type="project" value="TreeGrafter"/>
</dbReference>
<dbReference type="Pfam" id="PF00349">
    <property type="entry name" value="Hexokinase_1"/>
    <property type="match status" value="1"/>
</dbReference>
<dbReference type="FunFam" id="3.30.420.40:FF:000095">
    <property type="entry name" value="Phosphotransferase"/>
    <property type="match status" value="1"/>
</dbReference>
<dbReference type="InterPro" id="IPR016024">
    <property type="entry name" value="ARM-type_fold"/>
</dbReference>
<evidence type="ECO:0000313" key="19">
    <source>
        <dbReference type="Proteomes" id="UP000655588"/>
    </source>
</evidence>
<dbReference type="GO" id="GO:0006006">
    <property type="term" value="P:glucose metabolic process"/>
    <property type="evidence" value="ECO:0007669"/>
    <property type="project" value="TreeGrafter"/>
</dbReference>
<dbReference type="PRINTS" id="PR00475">
    <property type="entry name" value="HEXOKINASE"/>
</dbReference>
<proteinExistence type="inferred from homology"/>
<keyword evidence="9" id="KW-0324">Glycolysis</keyword>
<dbReference type="PROSITE" id="PS00378">
    <property type="entry name" value="HEXOKINASE_1"/>
    <property type="match status" value="1"/>
</dbReference>
<dbReference type="Gene3D" id="3.40.367.20">
    <property type="match status" value="1"/>
</dbReference>
<evidence type="ECO:0000256" key="6">
    <source>
        <dbReference type="ARBA" id="ARBA00022741"/>
    </source>
</evidence>
<reference evidence="18" key="1">
    <citation type="submission" date="2019-11" db="EMBL/GenBank/DDBJ databases">
        <title>The nuclear and mitochondrial genomes of Frieseomelitta varia - a highly eusocial stingless bee (Meliponini) with a permanently sterile worker caste.</title>
        <authorList>
            <person name="Freitas F.C.P."/>
            <person name="Lourenco A.P."/>
            <person name="Nunes F.M.F."/>
            <person name="Paschoal A.R."/>
            <person name="Abreu F.C.P."/>
            <person name="Barbin F.O."/>
            <person name="Bataglia L."/>
            <person name="Cardoso-Junior C.A.M."/>
            <person name="Cervoni M.S."/>
            <person name="Silva S.R."/>
            <person name="Dalarmi F."/>
            <person name="Del Lama M.A."/>
            <person name="Depintor T.S."/>
            <person name="Ferreira K.M."/>
            <person name="Goria P.S."/>
            <person name="Jaskot M.C."/>
            <person name="Lago D.C."/>
            <person name="Luna-Lucena D."/>
            <person name="Moda L.M."/>
            <person name="Nascimento L."/>
            <person name="Pedrino M."/>
            <person name="Rabico F.O."/>
            <person name="Sanches F.C."/>
            <person name="Santos D.E."/>
            <person name="Santos C.G."/>
            <person name="Vieira J."/>
            <person name="Lopes T.F."/>
            <person name="Barchuk A.R."/>
            <person name="Hartfelder K."/>
            <person name="Simoes Z.L.P."/>
            <person name="Bitondi M.M.G."/>
            <person name="Pinheiro D.G."/>
        </authorList>
    </citation>
    <scope>NUCLEOTIDE SEQUENCE</scope>
    <source>
        <strain evidence="18">USP_RPSP 00005682</strain>
        <tissue evidence="18">Whole individual</tissue>
    </source>
</reference>
<dbReference type="CDD" id="cd24019">
    <property type="entry name" value="ASKHA_NBD_HK_meta"/>
    <property type="match status" value="1"/>
</dbReference>
<comment type="pathway">
    <text evidence="2">Carbohydrate metabolism; hexose metabolism.</text>
</comment>
<feature type="compositionally biased region" description="Low complexity" evidence="15">
    <location>
        <begin position="666"/>
        <end position="676"/>
    </location>
</feature>
<comment type="catalytic activity">
    <reaction evidence="10">
        <text>a D-hexose + ATP = a D-hexose 6-phosphate + ADP + H(+)</text>
        <dbReference type="Rhea" id="RHEA:22740"/>
        <dbReference type="ChEBI" id="CHEBI:4194"/>
        <dbReference type="ChEBI" id="CHEBI:15378"/>
        <dbReference type="ChEBI" id="CHEBI:30616"/>
        <dbReference type="ChEBI" id="CHEBI:229467"/>
        <dbReference type="ChEBI" id="CHEBI:456216"/>
        <dbReference type="EC" id="2.7.1.1"/>
    </reaction>
    <physiologicalReaction direction="left-to-right" evidence="10">
        <dbReference type="Rhea" id="RHEA:22741"/>
    </physiologicalReaction>
</comment>
<comment type="similarity">
    <text evidence="3">Belongs to the hexokinase family.</text>
</comment>
<evidence type="ECO:0000256" key="12">
    <source>
        <dbReference type="ARBA" id="ARBA00048160"/>
    </source>
</evidence>
<dbReference type="GO" id="GO:0005739">
    <property type="term" value="C:mitochondrion"/>
    <property type="evidence" value="ECO:0007669"/>
    <property type="project" value="TreeGrafter"/>
</dbReference>
<feature type="domain" description="Hexokinase C-terminal" evidence="17">
    <location>
        <begin position="213"/>
        <end position="425"/>
    </location>
</feature>
<dbReference type="FunFam" id="3.40.367.20:FF:000005">
    <property type="entry name" value="Phosphotransferase"/>
    <property type="match status" value="1"/>
</dbReference>
<gene>
    <name evidence="18" type="ORF">E2986_10698</name>
</gene>
<dbReference type="UniPathway" id="UPA00242"/>
<feature type="domain" description="Hexokinase N-terminal" evidence="16">
    <location>
        <begin position="13"/>
        <end position="207"/>
    </location>
</feature>
<evidence type="ECO:0000256" key="4">
    <source>
        <dbReference type="ARBA" id="ARBA00012324"/>
    </source>
</evidence>
<protein>
    <recommendedName>
        <fullName evidence="4">hexokinase</fullName>
        <ecNumber evidence="4">2.7.1.1</ecNumber>
    </recommendedName>
</protein>
<evidence type="ECO:0000256" key="9">
    <source>
        <dbReference type="ARBA" id="ARBA00023152"/>
    </source>
</evidence>
<dbReference type="GO" id="GO:0008865">
    <property type="term" value="F:fructokinase activity"/>
    <property type="evidence" value="ECO:0007669"/>
    <property type="project" value="TreeGrafter"/>
</dbReference>
<dbReference type="Gene3D" id="3.30.420.40">
    <property type="match status" value="1"/>
</dbReference>
<evidence type="ECO:0000256" key="7">
    <source>
        <dbReference type="ARBA" id="ARBA00022777"/>
    </source>
</evidence>
<dbReference type="EC" id="2.7.1.1" evidence="4"/>
<dbReference type="InterPro" id="IPR045668">
    <property type="entry name" value="FHIP_KELAA_motif"/>
</dbReference>